<reference evidence="1 2" key="1">
    <citation type="submission" date="2016-02" db="EMBL/GenBank/DDBJ databases">
        <title>Genome analysis of coral dinoflagellate symbionts highlights evolutionary adaptations to a symbiotic lifestyle.</title>
        <authorList>
            <person name="Aranda M."/>
            <person name="Li Y."/>
            <person name="Liew Y.J."/>
            <person name="Baumgarten S."/>
            <person name="Simakov O."/>
            <person name="Wilson M."/>
            <person name="Piel J."/>
            <person name="Ashoor H."/>
            <person name="Bougouffa S."/>
            <person name="Bajic V.B."/>
            <person name="Ryu T."/>
            <person name="Ravasi T."/>
            <person name="Bayer T."/>
            <person name="Micklem G."/>
            <person name="Kim H."/>
            <person name="Bhak J."/>
            <person name="Lajeunesse T.C."/>
            <person name="Voolstra C.R."/>
        </authorList>
    </citation>
    <scope>NUCLEOTIDE SEQUENCE [LARGE SCALE GENOMIC DNA]</scope>
    <source>
        <strain evidence="1 2">CCMP2467</strain>
    </source>
</reference>
<evidence type="ECO:0000313" key="2">
    <source>
        <dbReference type="Proteomes" id="UP000186817"/>
    </source>
</evidence>
<sequence length="32" mass="3444">VLYIRSLYEEEGSGLGFIGSMSMSTVSRCSLA</sequence>
<dbReference type="EMBL" id="LSRX01006281">
    <property type="protein sequence ID" value="OLP73131.1"/>
    <property type="molecule type" value="Genomic_DNA"/>
</dbReference>
<keyword evidence="2" id="KW-1185">Reference proteome</keyword>
<gene>
    <name evidence="1" type="ORF">AK812_SmicGene47756</name>
</gene>
<comment type="caution">
    <text evidence="1">The sequence shown here is derived from an EMBL/GenBank/DDBJ whole genome shotgun (WGS) entry which is preliminary data.</text>
</comment>
<feature type="non-terminal residue" evidence="1">
    <location>
        <position position="1"/>
    </location>
</feature>
<proteinExistence type="predicted"/>
<name>A0A1Q9BR20_SYMMI</name>
<accession>A0A1Q9BR20</accession>
<evidence type="ECO:0000313" key="1">
    <source>
        <dbReference type="EMBL" id="OLP73131.1"/>
    </source>
</evidence>
<protein>
    <submittedName>
        <fullName evidence="1">Uncharacterized protein</fullName>
    </submittedName>
</protein>
<organism evidence="1 2">
    <name type="scientific">Symbiodinium microadriaticum</name>
    <name type="common">Dinoflagellate</name>
    <name type="synonym">Zooxanthella microadriatica</name>
    <dbReference type="NCBI Taxonomy" id="2951"/>
    <lineage>
        <taxon>Eukaryota</taxon>
        <taxon>Sar</taxon>
        <taxon>Alveolata</taxon>
        <taxon>Dinophyceae</taxon>
        <taxon>Suessiales</taxon>
        <taxon>Symbiodiniaceae</taxon>
        <taxon>Symbiodinium</taxon>
    </lineage>
</organism>
<dbReference type="AlphaFoldDB" id="A0A1Q9BR20"/>
<dbReference type="Proteomes" id="UP000186817">
    <property type="component" value="Unassembled WGS sequence"/>
</dbReference>